<dbReference type="InterPro" id="IPR036116">
    <property type="entry name" value="FN3_sf"/>
</dbReference>
<dbReference type="PROSITE" id="PS50060">
    <property type="entry name" value="MAM_2"/>
    <property type="match status" value="1"/>
</dbReference>
<feature type="domain" description="Tyrosine specific protein phosphatases" evidence="18">
    <location>
        <begin position="1323"/>
        <end position="1393"/>
    </location>
</feature>
<evidence type="ECO:0000256" key="14">
    <source>
        <dbReference type="ARBA" id="ARBA00023319"/>
    </source>
</evidence>
<accession>A0A669PI44</accession>
<evidence type="ECO:0000256" key="5">
    <source>
        <dbReference type="ARBA" id="ARBA00022729"/>
    </source>
</evidence>
<dbReference type="CDD" id="cd06263">
    <property type="entry name" value="MAM"/>
    <property type="match status" value="1"/>
</dbReference>
<dbReference type="InterPro" id="IPR000387">
    <property type="entry name" value="Tyr_Pase_dom"/>
</dbReference>
<dbReference type="GO" id="GO:0004725">
    <property type="term" value="F:protein tyrosine phosphatase activity"/>
    <property type="evidence" value="ECO:0007669"/>
    <property type="project" value="UniProtKB-EC"/>
</dbReference>
<evidence type="ECO:0000256" key="6">
    <source>
        <dbReference type="ARBA" id="ARBA00022737"/>
    </source>
</evidence>
<feature type="domain" description="Tyrosine specific protein phosphatases" evidence="18">
    <location>
        <begin position="1034"/>
        <end position="1105"/>
    </location>
</feature>
<dbReference type="InterPro" id="IPR051622">
    <property type="entry name" value="R-tyr_protein_phosphatases"/>
</dbReference>
<evidence type="ECO:0000256" key="3">
    <source>
        <dbReference type="ARBA" id="ARBA00013064"/>
    </source>
</evidence>
<dbReference type="PROSITE" id="PS00740">
    <property type="entry name" value="MAM_1"/>
    <property type="match status" value="1"/>
</dbReference>
<dbReference type="SUPFAM" id="SSF49265">
    <property type="entry name" value="Fibronectin type III"/>
    <property type="match status" value="2"/>
</dbReference>
<evidence type="ECO:0000256" key="1">
    <source>
        <dbReference type="ARBA" id="ARBA00004479"/>
    </source>
</evidence>
<evidence type="ECO:0000256" key="8">
    <source>
        <dbReference type="ARBA" id="ARBA00022912"/>
    </source>
</evidence>
<dbReference type="FunFam" id="2.60.40.10:FF:000048">
    <property type="entry name" value="receptor-type tyrosine-protein phosphatase U isoform X1"/>
    <property type="match status" value="1"/>
</dbReference>
<dbReference type="PROSITE" id="PS50055">
    <property type="entry name" value="TYR_PHOSPHATASE_PTP"/>
    <property type="match status" value="2"/>
</dbReference>
<name>A0A669PI44_PHACC</name>
<keyword evidence="10 16" id="KW-0472">Membrane</keyword>
<feature type="domain" description="Fibronectin type-III" evidence="21">
    <location>
        <begin position="374"/>
        <end position="472"/>
    </location>
</feature>
<evidence type="ECO:0000259" key="21">
    <source>
        <dbReference type="PROSITE" id="PS50853"/>
    </source>
</evidence>
<comment type="similarity">
    <text evidence="2">Belongs to the protein-tyrosine phosphatase family. Receptor class 2B subfamily.</text>
</comment>
<dbReference type="InterPro" id="IPR016130">
    <property type="entry name" value="Tyr_Pase_AS"/>
</dbReference>
<dbReference type="Gene3D" id="2.60.120.200">
    <property type="match status" value="1"/>
</dbReference>
<dbReference type="Ensembl" id="ENSPCLT00000010622.1">
    <property type="protein sequence ID" value="ENSPCLP00000007724.1"/>
    <property type="gene ID" value="ENSPCLG00000006058.1"/>
</dbReference>
<dbReference type="InterPro" id="IPR003961">
    <property type="entry name" value="FN3_dom"/>
</dbReference>
<evidence type="ECO:0000256" key="11">
    <source>
        <dbReference type="ARBA" id="ARBA00023157"/>
    </source>
</evidence>
<feature type="domain" description="Ig-like" evidence="20">
    <location>
        <begin position="178"/>
        <end position="263"/>
    </location>
</feature>
<dbReference type="SMART" id="SM00060">
    <property type="entry name" value="FN3"/>
    <property type="match status" value="3"/>
</dbReference>
<feature type="domain" description="MAM" evidence="19">
    <location>
        <begin position="46"/>
        <end position="176"/>
    </location>
</feature>
<keyword evidence="11" id="KW-1015">Disulfide bond</keyword>
<evidence type="ECO:0000259" key="17">
    <source>
        <dbReference type="PROSITE" id="PS50055"/>
    </source>
</evidence>
<dbReference type="InterPro" id="IPR000242">
    <property type="entry name" value="PTP_cat"/>
</dbReference>
<dbReference type="FunFam" id="3.90.190.10:FF:000003">
    <property type="entry name" value="receptor-type tyrosine-protein phosphatase kappa isoform X1"/>
    <property type="match status" value="1"/>
</dbReference>
<dbReference type="PROSITE" id="PS50835">
    <property type="entry name" value="IG_LIKE"/>
    <property type="match status" value="1"/>
</dbReference>
<keyword evidence="6" id="KW-0677">Repeat</keyword>
<dbReference type="InterPro" id="IPR000998">
    <property type="entry name" value="MAM_dom"/>
</dbReference>
<dbReference type="SUPFAM" id="SSF48726">
    <property type="entry name" value="Immunoglobulin"/>
    <property type="match status" value="1"/>
</dbReference>
<evidence type="ECO:0000256" key="13">
    <source>
        <dbReference type="ARBA" id="ARBA00023180"/>
    </source>
</evidence>
<dbReference type="SMART" id="SM00404">
    <property type="entry name" value="PTPc_motif"/>
    <property type="match status" value="2"/>
</dbReference>
<dbReference type="SUPFAM" id="SSF52799">
    <property type="entry name" value="(Phosphotyrosine protein) phosphatases II"/>
    <property type="match status" value="2"/>
</dbReference>
<dbReference type="FunFam" id="2.60.40.10:FF:000019">
    <property type="entry name" value="receptor-type tyrosine-protein phosphatase kappa isoform X2"/>
    <property type="match status" value="1"/>
</dbReference>
<dbReference type="Pfam" id="PF00041">
    <property type="entry name" value="fn3"/>
    <property type="match status" value="1"/>
</dbReference>
<keyword evidence="9 16" id="KW-1133">Transmembrane helix</keyword>
<dbReference type="Proteomes" id="UP000472261">
    <property type="component" value="Unplaced"/>
</dbReference>
<dbReference type="Pfam" id="PF23144">
    <property type="entry name" value="Fn3_PTPRU"/>
    <property type="match status" value="1"/>
</dbReference>
<dbReference type="SUPFAM" id="SSF49899">
    <property type="entry name" value="Concanavalin A-like lectins/glucanases"/>
    <property type="match status" value="1"/>
</dbReference>
<dbReference type="InterPro" id="IPR013320">
    <property type="entry name" value="ConA-like_dom_sf"/>
</dbReference>
<dbReference type="PRINTS" id="PR00020">
    <property type="entry name" value="MAMDOMAIN"/>
</dbReference>
<evidence type="ECO:0000256" key="12">
    <source>
        <dbReference type="ARBA" id="ARBA00023170"/>
    </source>
</evidence>
<keyword evidence="7" id="KW-0378">Hydrolase</keyword>
<evidence type="ECO:0000313" key="22">
    <source>
        <dbReference type="Ensembl" id="ENSPCLP00000007724.1"/>
    </source>
</evidence>
<proteinExistence type="inferred from homology"/>
<dbReference type="InterPro" id="IPR013783">
    <property type="entry name" value="Ig-like_fold"/>
</dbReference>
<protein>
    <recommendedName>
        <fullName evidence="3">protein-tyrosine-phosphatase</fullName>
        <ecNumber evidence="3">3.1.3.48</ecNumber>
    </recommendedName>
</protein>
<dbReference type="FunFam" id="2.60.40.10:FF:000009">
    <property type="entry name" value="receptor-type tyrosine-protein phosphatase U isoform X1"/>
    <property type="match status" value="1"/>
</dbReference>
<dbReference type="InterPro" id="IPR036179">
    <property type="entry name" value="Ig-like_dom_sf"/>
</dbReference>
<keyword evidence="4 16" id="KW-0812">Transmembrane</keyword>
<evidence type="ECO:0000256" key="7">
    <source>
        <dbReference type="ARBA" id="ARBA00022801"/>
    </source>
</evidence>
<dbReference type="PROSITE" id="PS50056">
    <property type="entry name" value="TYR_PHOSPHATASE_2"/>
    <property type="match status" value="2"/>
</dbReference>
<dbReference type="GO" id="GO:0016020">
    <property type="term" value="C:membrane"/>
    <property type="evidence" value="ECO:0007669"/>
    <property type="project" value="UniProtKB-SubCell"/>
</dbReference>
<feature type="domain" description="Tyrosine-protein phosphatase" evidence="17">
    <location>
        <begin position="1146"/>
        <end position="1393"/>
    </location>
</feature>
<dbReference type="SMART" id="SM00409">
    <property type="entry name" value="IG"/>
    <property type="match status" value="1"/>
</dbReference>
<keyword evidence="23" id="KW-1185">Reference proteome</keyword>
<dbReference type="InterPro" id="IPR029021">
    <property type="entry name" value="Prot-tyrosine_phosphatase-like"/>
</dbReference>
<feature type="domain" description="Fibronectin type-III" evidence="21">
    <location>
        <begin position="276"/>
        <end position="371"/>
    </location>
</feature>
<keyword evidence="8" id="KW-0904">Protein phosphatase</keyword>
<dbReference type="PROSITE" id="PS00383">
    <property type="entry name" value="TYR_PHOSPHATASE_1"/>
    <property type="match status" value="2"/>
</dbReference>
<comment type="subcellular location">
    <subcellularLocation>
        <location evidence="1">Membrane</location>
        <topology evidence="1">Single-pass type I membrane protein</topology>
    </subcellularLocation>
</comment>
<reference evidence="22" key="1">
    <citation type="submission" date="2025-08" db="UniProtKB">
        <authorList>
            <consortium name="Ensembl"/>
        </authorList>
    </citation>
    <scope>IDENTIFICATION</scope>
</reference>
<evidence type="ECO:0000259" key="20">
    <source>
        <dbReference type="PROSITE" id="PS50835"/>
    </source>
</evidence>
<feature type="domain" description="Tyrosine-protein phosphatase" evidence="17">
    <location>
        <begin position="877"/>
        <end position="1114"/>
    </location>
</feature>
<dbReference type="InterPro" id="IPR057598">
    <property type="entry name" value="Fn3_PTPRU"/>
</dbReference>
<feature type="domain" description="Fibronectin type-III" evidence="21">
    <location>
        <begin position="473"/>
        <end position="578"/>
    </location>
</feature>
<dbReference type="Pfam" id="PF00629">
    <property type="entry name" value="MAM"/>
    <property type="match status" value="1"/>
</dbReference>
<dbReference type="SMART" id="SM00137">
    <property type="entry name" value="MAM"/>
    <property type="match status" value="1"/>
</dbReference>
<evidence type="ECO:0000259" key="19">
    <source>
        <dbReference type="PROSITE" id="PS50060"/>
    </source>
</evidence>
<evidence type="ECO:0000259" key="18">
    <source>
        <dbReference type="PROSITE" id="PS50056"/>
    </source>
</evidence>
<dbReference type="PANTHER" id="PTHR24051:SF10">
    <property type="entry name" value="RECEPTOR-TYPE TYROSINE-PROTEIN PHOSPHATASE U-RELATED"/>
    <property type="match status" value="1"/>
</dbReference>
<organism evidence="22 23">
    <name type="scientific">Phasianus colchicus</name>
    <name type="common">Common pheasant</name>
    <dbReference type="NCBI Taxonomy" id="9054"/>
    <lineage>
        <taxon>Eukaryota</taxon>
        <taxon>Metazoa</taxon>
        <taxon>Chordata</taxon>
        <taxon>Craniata</taxon>
        <taxon>Vertebrata</taxon>
        <taxon>Euteleostomi</taxon>
        <taxon>Archelosauria</taxon>
        <taxon>Archosauria</taxon>
        <taxon>Dinosauria</taxon>
        <taxon>Saurischia</taxon>
        <taxon>Theropoda</taxon>
        <taxon>Coelurosauria</taxon>
        <taxon>Aves</taxon>
        <taxon>Neognathae</taxon>
        <taxon>Galloanserae</taxon>
        <taxon>Galliformes</taxon>
        <taxon>Phasianidae</taxon>
        <taxon>Phasianinae</taxon>
        <taxon>Phasianus</taxon>
    </lineage>
</organism>
<dbReference type="Gene3D" id="2.60.40.10">
    <property type="entry name" value="Immunoglobulins"/>
    <property type="match status" value="4"/>
</dbReference>
<dbReference type="Pfam" id="PF00102">
    <property type="entry name" value="Y_phosphatase"/>
    <property type="match status" value="2"/>
</dbReference>
<dbReference type="FunFam" id="3.90.190.10:FF:000014">
    <property type="entry name" value="receptor-type tyrosine-protein phosphatase U isoform X2"/>
    <property type="match status" value="1"/>
</dbReference>
<dbReference type="SMART" id="SM00194">
    <property type="entry name" value="PTPc"/>
    <property type="match status" value="2"/>
</dbReference>
<evidence type="ECO:0000256" key="16">
    <source>
        <dbReference type="SAM" id="Phobius"/>
    </source>
</evidence>
<sequence>MGSCRVCIEAIKGLVARAVGLGVTGEPSSSAFPHHRMAGVGRDLKDDESPTPCHMQGSYLMVNASQHAAGQRAHLLFQALSENDTHCLQFSYFMYSRDGHSPGTLNAYVRVMGGPVGSAVWNASGSHGRQWHQAELAVSLFWPSEYQVLFEAVISSERRGYLGLDDILLLNYPCSKAPHFSRLGDVEVNAGQNATFQCVAAGKAAEAERFLMQRQSGEVVPAASVKHISHRRFLATFQLDEVSKGEQDLYRCVTQSSRGSGVSNFAELIVKEPPTPIAPPQLLRAGSTYLIIQLNTNSIIGDGPIVRKEIEYRMTSGPWSEVHAVNMQTYKLWHLDPDTEYEISVLLTRPGEGGTGKPGPPLISRTKCAEPMRAPKGLAFSEIQSRQLTLQWEPLGYNLTRCHTYSVSLCYRYLVGTGLNQTFRECAKMERNANRYTIKNLLPYRNIHVKLILSNPEGRKEGKEVTFQTDEDVPGGIASESLTFTPLEDMIFLKWEEPVEPNGLITQYEISYQSIESSDPAVNVPGPRRTVSKLRNETYHVFSNLHPGTTYLFSVRARTGKGFGQTALTEITTNISGRCCEIWLSELLCAGVMDSPPCFVGASVLRVMLVPCQGLGEITYQVIVEEDRPKRIKRELGGQECFPVPLTFDDAMSRGSVHYFGAELPASSLTEAKPFTVGDNQTYSGYWNPPLEPKKAYLIYFQAMSNLRGVKSKRPLEVSQHSEEMGLILGICAGGLVVLIILLGAIIVVIRKGKPVNMTKATINYRHEKTHMMSAIDRSFTDQSTLQEDERLGLSFMDTHNYSNRDPDDLLCPSSFAGDQRSSVVNESSSLLGGSPRRQCGRKGSPYHTGQLHPAVRVADLLQHINQMKTAEGYGFKQEYEVRASYDRHRVKLHPLLGDPNSDYINANYIDVSRDRSVGHQKPEDHIFLMSTGPKQEMVYDFWRMVWQEHCSSIVMITKLVEVGRVKCSKYWPDDSEMYGDIKITLVKSEMLAEYAVRTFALERRGYSARHEVKQFHFTSWPEHGVPYHATGLLAFIRRVKASTPPDAGPIVIHCSAGTGRTGCYIVLDVMLDMAECEGVVDIYNCVKTLCSRRINMIQTEEQYVFIHDAILEACLCGETSIPASEFKPTYKEMVRIEPQSNSSQLREEFQTLNSVTPHLDVEECSIALLPRNRDRNRSMDVLPPDRCLPFLISVDGDSNNYINAALTDSYTKSAAFIVTLHPLQNTTTDFWRLVYDYGCTSIVMLNQLNQSNSPCLQYWPEPGLQHYGPMEVEYVSGAADEDIVSRLFRVQNITRLQEGHLMVRHFQYLRWSAYRDTPDSKKSFLHLLAQVERWQKESGDGRTVVHCLNGGGRSGTYCASTMILEMIKCHNMADIFYAAKTLRNYKPNMVETLVSSIYSGNPNLLEPLETRSSPCV</sequence>
<comment type="catalytic activity">
    <reaction evidence="15">
        <text>O-phospho-L-tyrosyl-[protein] + H2O = L-tyrosyl-[protein] + phosphate</text>
        <dbReference type="Rhea" id="RHEA:10684"/>
        <dbReference type="Rhea" id="RHEA-COMP:10136"/>
        <dbReference type="Rhea" id="RHEA-COMP:20101"/>
        <dbReference type="ChEBI" id="CHEBI:15377"/>
        <dbReference type="ChEBI" id="CHEBI:43474"/>
        <dbReference type="ChEBI" id="CHEBI:46858"/>
        <dbReference type="ChEBI" id="CHEBI:61978"/>
        <dbReference type="EC" id="3.1.3.48"/>
    </reaction>
</comment>
<dbReference type="InterPro" id="IPR003595">
    <property type="entry name" value="Tyr_Pase_cat"/>
</dbReference>
<dbReference type="CDD" id="cd00063">
    <property type="entry name" value="FN3"/>
    <property type="match status" value="3"/>
</dbReference>
<dbReference type="PRINTS" id="PR00700">
    <property type="entry name" value="PRTYPHPHTASE"/>
</dbReference>
<dbReference type="PANTHER" id="PTHR24051">
    <property type="entry name" value="SUSHI DOMAIN-CONTAINING PROTEIN 1"/>
    <property type="match status" value="1"/>
</dbReference>
<evidence type="ECO:0000256" key="4">
    <source>
        <dbReference type="ARBA" id="ARBA00022692"/>
    </source>
</evidence>
<reference evidence="22" key="2">
    <citation type="submission" date="2025-09" db="UniProtKB">
        <authorList>
            <consortium name="Ensembl"/>
        </authorList>
    </citation>
    <scope>IDENTIFICATION</scope>
</reference>
<evidence type="ECO:0000256" key="10">
    <source>
        <dbReference type="ARBA" id="ARBA00023136"/>
    </source>
</evidence>
<dbReference type="Gene3D" id="3.90.190.10">
    <property type="entry name" value="Protein tyrosine phosphatase superfamily"/>
    <property type="match status" value="2"/>
</dbReference>
<gene>
    <name evidence="22" type="primary">PTPRU</name>
</gene>
<evidence type="ECO:0000256" key="15">
    <source>
        <dbReference type="ARBA" id="ARBA00051722"/>
    </source>
</evidence>
<dbReference type="EC" id="3.1.3.48" evidence="3"/>
<dbReference type="FunFam" id="2.60.40.10:FF:000025">
    <property type="entry name" value="receptor-type tyrosine-protein phosphatase U isoform X2"/>
    <property type="match status" value="1"/>
</dbReference>
<dbReference type="InterPro" id="IPR003599">
    <property type="entry name" value="Ig_sub"/>
</dbReference>
<evidence type="ECO:0000256" key="9">
    <source>
        <dbReference type="ARBA" id="ARBA00022989"/>
    </source>
</evidence>
<evidence type="ECO:0000313" key="23">
    <source>
        <dbReference type="Proteomes" id="UP000472261"/>
    </source>
</evidence>
<keyword evidence="12" id="KW-0675">Receptor</keyword>
<keyword evidence="5" id="KW-0732">Signal</keyword>
<evidence type="ECO:0000256" key="2">
    <source>
        <dbReference type="ARBA" id="ARBA00006396"/>
    </source>
</evidence>
<keyword evidence="14" id="KW-0393">Immunoglobulin domain</keyword>
<keyword evidence="13" id="KW-0325">Glycoprotein</keyword>
<dbReference type="PROSITE" id="PS50853">
    <property type="entry name" value="FN3"/>
    <property type="match status" value="3"/>
</dbReference>
<dbReference type="InterPro" id="IPR007110">
    <property type="entry name" value="Ig-like_dom"/>
</dbReference>
<feature type="transmembrane region" description="Helical" evidence="16">
    <location>
        <begin position="725"/>
        <end position="750"/>
    </location>
</feature>